<comment type="caution">
    <text evidence="1">The sequence shown here is derived from an EMBL/GenBank/DDBJ whole genome shotgun (WGS) entry which is preliminary data.</text>
</comment>
<accession>X1PVC7</accession>
<dbReference type="EMBL" id="BARW01001470">
    <property type="protein sequence ID" value="GAI60207.1"/>
    <property type="molecule type" value="Genomic_DNA"/>
</dbReference>
<name>X1PVC7_9ZZZZ</name>
<feature type="non-terminal residue" evidence="1">
    <location>
        <position position="72"/>
    </location>
</feature>
<sequence length="72" mass="7951">MPADGVSANKAICWDSWEEMSINSSFKTPRIPILAPYILSTFLEEINSSITPLILLFITDVGPPDCAITTFF</sequence>
<gene>
    <name evidence="1" type="ORF">S12H4_04670</name>
</gene>
<proteinExistence type="predicted"/>
<organism evidence="1">
    <name type="scientific">marine sediment metagenome</name>
    <dbReference type="NCBI Taxonomy" id="412755"/>
    <lineage>
        <taxon>unclassified sequences</taxon>
        <taxon>metagenomes</taxon>
        <taxon>ecological metagenomes</taxon>
    </lineage>
</organism>
<reference evidence="1" key="1">
    <citation type="journal article" date="2014" name="Front. Microbiol.">
        <title>High frequency of phylogenetically diverse reductive dehalogenase-homologous genes in deep subseafloor sedimentary metagenomes.</title>
        <authorList>
            <person name="Kawai M."/>
            <person name="Futagami T."/>
            <person name="Toyoda A."/>
            <person name="Takaki Y."/>
            <person name="Nishi S."/>
            <person name="Hori S."/>
            <person name="Arai W."/>
            <person name="Tsubouchi T."/>
            <person name="Morono Y."/>
            <person name="Uchiyama I."/>
            <person name="Ito T."/>
            <person name="Fujiyama A."/>
            <person name="Inagaki F."/>
            <person name="Takami H."/>
        </authorList>
    </citation>
    <scope>NUCLEOTIDE SEQUENCE</scope>
    <source>
        <strain evidence="1">Expedition CK06-06</strain>
    </source>
</reference>
<evidence type="ECO:0000313" key="1">
    <source>
        <dbReference type="EMBL" id="GAI60207.1"/>
    </source>
</evidence>
<dbReference type="AlphaFoldDB" id="X1PVC7"/>
<protein>
    <submittedName>
        <fullName evidence="1">Uncharacterized protein</fullName>
    </submittedName>
</protein>